<sequence length="162" mass="18744">MNVNFLFPRFSSGCKKQVASYGFLLNQIKEPILTTNSWQSTNHIPKIQISHPKSNIHALEIQLIQIIIREFNNTDLTSVYFLAVETQFPSGLEMGRAKLNMELIGKEKSRNITFKKRKEGLMRKMHEFTTLCDVSACMIIYPPKQDKNTVEPEIWPQSIEEL</sequence>
<dbReference type="Gene3D" id="3.40.1810.10">
    <property type="entry name" value="Transcription factor, MADS-box"/>
    <property type="match status" value="1"/>
</dbReference>
<dbReference type="PRINTS" id="PR00404">
    <property type="entry name" value="MADSDOMAIN"/>
</dbReference>
<protein>
    <submittedName>
        <fullName evidence="7">MADS box transcription factor</fullName>
    </submittedName>
</protein>
<dbReference type="CDD" id="cd00266">
    <property type="entry name" value="MADS_SRF_like"/>
    <property type="match status" value="1"/>
</dbReference>
<dbReference type="GO" id="GO:0005634">
    <property type="term" value="C:nucleus"/>
    <property type="evidence" value="ECO:0007669"/>
    <property type="project" value="UniProtKB-SubCell"/>
</dbReference>
<gene>
    <name evidence="7" type="ORF">Adt_43988</name>
</gene>
<name>A0ABD1PB27_9LAMI</name>
<comment type="caution">
    <text evidence="7">The sequence shown here is derived from an EMBL/GenBank/DDBJ whole genome shotgun (WGS) entry which is preliminary data.</text>
</comment>
<evidence type="ECO:0000256" key="1">
    <source>
        <dbReference type="ARBA" id="ARBA00004123"/>
    </source>
</evidence>
<organism evidence="7 8">
    <name type="scientific">Abeliophyllum distichum</name>
    <dbReference type="NCBI Taxonomy" id="126358"/>
    <lineage>
        <taxon>Eukaryota</taxon>
        <taxon>Viridiplantae</taxon>
        <taxon>Streptophyta</taxon>
        <taxon>Embryophyta</taxon>
        <taxon>Tracheophyta</taxon>
        <taxon>Spermatophyta</taxon>
        <taxon>Magnoliopsida</taxon>
        <taxon>eudicotyledons</taxon>
        <taxon>Gunneridae</taxon>
        <taxon>Pentapetalae</taxon>
        <taxon>asterids</taxon>
        <taxon>lamiids</taxon>
        <taxon>Lamiales</taxon>
        <taxon>Oleaceae</taxon>
        <taxon>Forsythieae</taxon>
        <taxon>Abeliophyllum</taxon>
    </lineage>
</organism>
<dbReference type="EMBL" id="JBFOLK010000014">
    <property type="protein sequence ID" value="KAL2460568.1"/>
    <property type="molecule type" value="Genomic_DNA"/>
</dbReference>
<keyword evidence="5" id="KW-0539">Nucleus</keyword>
<feature type="domain" description="MADS-box" evidence="6">
    <location>
        <begin position="94"/>
        <end position="141"/>
    </location>
</feature>
<dbReference type="Proteomes" id="UP001604336">
    <property type="component" value="Unassembled WGS sequence"/>
</dbReference>
<keyword evidence="3" id="KW-0238">DNA-binding</keyword>
<evidence type="ECO:0000259" key="6">
    <source>
        <dbReference type="PROSITE" id="PS50066"/>
    </source>
</evidence>
<evidence type="ECO:0000256" key="4">
    <source>
        <dbReference type="ARBA" id="ARBA00023163"/>
    </source>
</evidence>
<dbReference type="PANTHER" id="PTHR11945:SF176">
    <property type="entry name" value="MADS-BOX TRANSCRIPTION FACTOR FAMILY PROTEIN"/>
    <property type="match status" value="1"/>
</dbReference>
<dbReference type="GO" id="GO:0003677">
    <property type="term" value="F:DNA binding"/>
    <property type="evidence" value="ECO:0007669"/>
    <property type="project" value="UniProtKB-KW"/>
</dbReference>
<dbReference type="SMART" id="SM00432">
    <property type="entry name" value="MADS"/>
    <property type="match status" value="1"/>
</dbReference>
<dbReference type="InterPro" id="IPR033897">
    <property type="entry name" value="SRF-like_MADS-box"/>
</dbReference>
<dbReference type="PANTHER" id="PTHR11945">
    <property type="entry name" value="MADS BOX PROTEIN"/>
    <property type="match status" value="1"/>
</dbReference>
<keyword evidence="4" id="KW-0804">Transcription</keyword>
<keyword evidence="8" id="KW-1185">Reference proteome</keyword>
<proteinExistence type="predicted"/>
<dbReference type="AlphaFoldDB" id="A0ABD1PB27"/>
<reference evidence="8" key="1">
    <citation type="submission" date="2024-07" db="EMBL/GenBank/DDBJ databases">
        <title>Two chromosome-level genome assemblies of Korean endemic species Abeliophyllum distichum and Forsythia ovata (Oleaceae).</title>
        <authorList>
            <person name="Jang H."/>
        </authorList>
    </citation>
    <scope>NUCLEOTIDE SEQUENCE [LARGE SCALE GENOMIC DNA]</scope>
</reference>
<evidence type="ECO:0000256" key="2">
    <source>
        <dbReference type="ARBA" id="ARBA00023015"/>
    </source>
</evidence>
<evidence type="ECO:0000256" key="5">
    <source>
        <dbReference type="ARBA" id="ARBA00023242"/>
    </source>
</evidence>
<comment type="subcellular location">
    <subcellularLocation>
        <location evidence="1">Nucleus</location>
    </subcellularLocation>
</comment>
<dbReference type="PROSITE" id="PS50066">
    <property type="entry name" value="MADS_BOX_2"/>
    <property type="match status" value="1"/>
</dbReference>
<evidence type="ECO:0000256" key="3">
    <source>
        <dbReference type="ARBA" id="ARBA00023125"/>
    </source>
</evidence>
<dbReference type="SUPFAM" id="SSF55455">
    <property type="entry name" value="SRF-like"/>
    <property type="match status" value="1"/>
</dbReference>
<evidence type="ECO:0000313" key="7">
    <source>
        <dbReference type="EMBL" id="KAL2460568.1"/>
    </source>
</evidence>
<dbReference type="InterPro" id="IPR036879">
    <property type="entry name" value="TF_MADSbox_sf"/>
</dbReference>
<dbReference type="InterPro" id="IPR002100">
    <property type="entry name" value="TF_MADSbox"/>
</dbReference>
<keyword evidence="2" id="KW-0805">Transcription regulation</keyword>
<accession>A0ABD1PB27</accession>
<evidence type="ECO:0000313" key="8">
    <source>
        <dbReference type="Proteomes" id="UP001604336"/>
    </source>
</evidence>
<dbReference type="Pfam" id="PF00319">
    <property type="entry name" value="SRF-TF"/>
    <property type="match status" value="1"/>
</dbReference>